<evidence type="ECO:0000313" key="1">
    <source>
        <dbReference type="EMBL" id="JAI05052.1"/>
    </source>
</evidence>
<name>A0A0E9XRI4_ANGAN</name>
<organism evidence="1">
    <name type="scientific">Anguilla anguilla</name>
    <name type="common">European freshwater eel</name>
    <name type="synonym">Muraena anguilla</name>
    <dbReference type="NCBI Taxonomy" id="7936"/>
    <lineage>
        <taxon>Eukaryota</taxon>
        <taxon>Metazoa</taxon>
        <taxon>Chordata</taxon>
        <taxon>Craniata</taxon>
        <taxon>Vertebrata</taxon>
        <taxon>Euteleostomi</taxon>
        <taxon>Actinopterygii</taxon>
        <taxon>Neopterygii</taxon>
        <taxon>Teleostei</taxon>
        <taxon>Anguilliformes</taxon>
        <taxon>Anguillidae</taxon>
        <taxon>Anguilla</taxon>
    </lineage>
</organism>
<protein>
    <submittedName>
        <fullName evidence="1">Uncharacterized protein</fullName>
    </submittedName>
</protein>
<reference evidence="1" key="2">
    <citation type="journal article" date="2015" name="Fish Shellfish Immunol.">
        <title>Early steps in the European eel (Anguilla anguilla)-Vibrio vulnificus interaction in the gills: Role of the RtxA13 toxin.</title>
        <authorList>
            <person name="Callol A."/>
            <person name="Pajuelo D."/>
            <person name="Ebbesson L."/>
            <person name="Teles M."/>
            <person name="MacKenzie S."/>
            <person name="Amaro C."/>
        </authorList>
    </citation>
    <scope>NUCLEOTIDE SEQUENCE</scope>
</reference>
<proteinExistence type="predicted"/>
<sequence>MGHNPRIVQVWSVRPSFFLSAFQQLVVHLQRSSGIWQHATTFCNKPEWSTLQSLLLLSRQSC</sequence>
<dbReference type="EMBL" id="GBXM01003526">
    <property type="protein sequence ID" value="JAI05052.1"/>
    <property type="molecule type" value="Transcribed_RNA"/>
</dbReference>
<dbReference type="AlphaFoldDB" id="A0A0E9XRI4"/>
<reference evidence="1" key="1">
    <citation type="submission" date="2014-11" db="EMBL/GenBank/DDBJ databases">
        <authorList>
            <person name="Amaro Gonzalez C."/>
        </authorList>
    </citation>
    <scope>NUCLEOTIDE SEQUENCE</scope>
</reference>
<accession>A0A0E9XRI4</accession>